<name>A0A1B7HGA0_9ENTR</name>
<evidence type="ECO:0008006" key="4">
    <source>
        <dbReference type="Google" id="ProtNLM"/>
    </source>
</evidence>
<evidence type="ECO:0000313" key="2">
    <source>
        <dbReference type="EMBL" id="OAT14673.1"/>
    </source>
</evidence>
<reference evidence="2 3" key="1">
    <citation type="submission" date="2016-04" db="EMBL/GenBank/DDBJ databases">
        <title>ATOL: Assembling a taxonomically balanced genome-scale reconstruction of the evolutionary history of the Enterobacteriaceae.</title>
        <authorList>
            <person name="Plunkett G.III."/>
            <person name="Neeno-Eckwall E.C."/>
            <person name="Glasner J.D."/>
            <person name="Perna N.T."/>
        </authorList>
    </citation>
    <scope>NUCLEOTIDE SEQUENCE [LARGE SCALE GENOMIC DNA]</scope>
    <source>
        <strain evidence="2 3">ATCC 51607</strain>
    </source>
</reference>
<dbReference type="AlphaFoldDB" id="A0A1B7HGA0"/>
<evidence type="ECO:0000313" key="3">
    <source>
        <dbReference type="Proteomes" id="UP000078286"/>
    </source>
</evidence>
<dbReference type="EMBL" id="LXEO01000070">
    <property type="protein sequence ID" value="OAT14673.1"/>
    <property type="molecule type" value="Genomic_DNA"/>
</dbReference>
<comment type="caution">
    <text evidence="2">The sequence shown here is derived from an EMBL/GenBank/DDBJ whole genome shotgun (WGS) entry which is preliminary data.</text>
</comment>
<gene>
    <name evidence="2" type="ORF">M979_4359</name>
</gene>
<accession>A0A1B7HGA0</accession>
<feature type="compositionally biased region" description="Basic and acidic residues" evidence="1">
    <location>
        <begin position="28"/>
        <end position="38"/>
    </location>
</feature>
<keyword evidence="3" id="KW-1185">Reference proteome</keyword>
<feature type="region of interest" description="Disordered" evidence="1">
    <location>
        <begin position="157"/>
        <end position="190"/>
    </location>
</feature>
<feature type="compositionally biased region" description="Pro residues" evidence="1">
    <location>
        <begin position="93"/>
        <end position="114"/>
    </location>
</feature>
<protein>
    <recommendedName>
        <fullName evidence="4">TraP family protein</fullName>
    </recommendedName>
</protein>
<dbReference type="Proteomes" id="UP000078286">
    <property type="component" value="Unassembled WGS sequence"/>
</dbReference>
<feature type="region of interest" description="Disordered" evidence="1">
    <location>
        <begin position="1"/>
        <end position="38"/>
    </location>
</feature>
<proteinExistence type="predicted"/>
<feature type="region of interest" description="Disordered" evidence="1">
    <location>
        <begin position="89"/>
        <end position="143"/>
    </location>
</feature>
<sequence length="249" mass="26724">MSKEFFDPGPEPAVTPLSEDIPEPAVSAEERVSPARTEKPKRQILGYDLPAVLGGAAAIVALLVYALWPEPTPQSHLVDEPVQHQESIAPVEPLTPPPSVIPDVAPPAAEPVPVSPEQEAESNKDLEASVTSLSGRQDNSDKRIDALEARIKALEQMPRPPVSPAAPVRKATSHKPVARSTPARTTTAHRSGVTGWRINSVYPGMAWLSDGKSTWAVYPGDTLNGMRIDAIDAIRREVRTSRGVIRQGG</sequence>
<evidence type="ECO:0000256" key="1">
    <source>
        <dbReference type="SAM" id="MobiDB-lite"/>
    </source>
</evidence>
<organism evidence="2 3">
    <name type="scientific">Buttiauxella noackiae ATCC 51607</name>
    <dbReference type="NCBI Taxonomy" id="1354255"/>
    <lineage>
        <taxon>Bacteria</taxon>
        <taxon>Pseudomonadati</taxon>
        <taxon>Pseudomonadota</taxon>
        <taxon>Gammaproteobacteria</taxon>
        <taxon>Enterobacterales</taxon>
        <taxon>Enterobacteriaceae</taxon>
        <taxon>Buttiauxella</taxon>
    </lineage>
</organism>
<dbReference type="PATRIC" id="fig|1354255.3.peg.4489"/>